<reference evidence="1 2" key="1">
    <citation type="submission" date="2019-03" db="EMBL/GenBank/DDBJ databases">
        <title>Draft genome sequences of two Veillonella tobetsuensis clinical isolates from intraoperative bronchial fluids of elderly patients with pulmonary carcinoma.</title>
        <authorList>
            <person name="Akiyama T."/>
        </authorList>
    </citation>
    <scope>NUCLEOTIDE SEQUENCE [LARGE SCALE GENOMIC DNA]</scope>
    <source>
        <strain evidence="1 2">PAGU 1578</strain>
    </source>
</reference>
<evidence type="ECO:0000313" key="2">
    <source>
        <dbReference type="Proteomes" id="UP000300381"/>
    </source>
</evidence>
<sequence>MNSGKDKSSIELWKAQQIKVLSNDSIAVDYFCVPKSILNNIVIEKIKNEIYEYIHDLKAVLDEPYLIFKDSGIAYFGNEKRVVPLVNGTTEILFFNSNQDSLVKYKDYRLGIGMKGIDKSITELKKYINKYAIGNDLNLLLRPINLNVIVDYYKNNNIAIPKWVNYLINSELLIESSKSSIIRILELKDKYIALGIKDYLEVKNKHRFILLFSSKLQVKTLNDFSDYVIKHLCEPTHVKLTKYDNKYFDKLRSFVLDSKIKNIFGNIDILVNGILKYYKKTLQHIEKVEDYKKYLGDFSVNDIYELYINELKNCDLKRANISPYTDDMLKDINNGHWNVYESFADEYNANTYLCKVPKDKVLVARNPLRDVNMKAVCGIDFGTKSTVVVCHDKDDKLLRVGASNFLEEPRVEDYENPTVIHIIDYENFINNYKSSAGRPNTEYKDLQVSHDAAKEIYKTNFDKTRFYSVFSELKQWANSKYRNQILQDYNGNFINLKPYLSLEKDDFDPIEIYAYFLGLNINNMHTGIYIKYLLSFPVNYELAVRNKIIKSFERGLKKSFPNIVLNDADVMKRFKVSIGGSEPASYAITALNSFGVEPLKEETSTVVSYGVFDFGGGTTDFDFGIEYIPDSIKYKFEIEQLGNGGDVYLGGENLLNVLAFEVYKDNLDVLRKEAIPIVIPPKSQAFSGSEVLIKNEENADQSSYLNLKLIAYELRDLWEETNDYEAKYNEDTITIKLFSVNGEEKTVNLRVNLDKLQDIIRNHIRDGIDNFFNTYLRVAKQYQDKMTSPLHILLAGNSCKSRILQEEFVSRIIAELNDLKKINGKKDNLKPIFKLYPPLGTKFNIETLKKLDVVKNSPFDLEKLLFLE</sequence>
<dbReference type="EMBL" id="BJCQ01000066">
    <property type="protein sequence ID" value="GCL68197.1"/>
    <property type="molecule type" value="Genomic_DNA"/>
</dbReference>
<dbReference type="AlphaFoldDB" id="A0A480B7D9"/>
<dbReference type="Proteomes" id="UP000300381">
    <property type="component" value="Unassembled WGS sequence"/>
</dbReference>
<comment type="caution">
    <text evidence="1">The sequence shown here is derived from an EMBL/GenBank/DDBJ whole genome shotgun (WGS) entry which is preliminary data.</text>
</comment>
<proteinExistence type="predicted"/>
<dbReference type="RefSeq" id="WP_137661324.1">
    <property type="nucleotide sequence ID" value="NZ_BJCQ01000066.1"/>
</dbReference>
<name>A0A480B7D9_9FIRM</name>
<dbReference type="InterPro" id="IPR043129">
    <property type="entry name" value="ATPase_NBD"/>
</dbReference>
<evidence type="ECO:0008006" key="3">
    <source>
        <dbReference type="Google" id="ProtNLM"/>
    </source>
</evidence>
<protein>
    <recommendedName>
        <fullName evidence="3">Molecular chaperone DnaK</fullName>
    </recommendedName>
</protein>
<evidence type="ECO:0000313" key="1">
    <source>
        <dbReference type="EMBL" id="GCL68197.1"/>
    </source>
</evidence>
<gene>
    <name evidence="1" type="ORF">PAGU1578_18180</name>
</gene>
<dbReference type="SUPFAM" id="SSF53067">
    <property type="entry name" value="Actin-like ATPase domain"/>
    <property type="match status" value="1"/>
</dbReference>
<organism evidence="1 2">
    <name type="scientific">Veillonella tobetsuensis</name>
    <dbReference type="NCBI Taxonomy" id="1110546"/>
    <lineage>
        <taxon>Bacteria</taxon>
        <taxon>Bacillati</taxon>
        <taxon>Bacillota</taxon>
        <taxon>Negativicutes</taxon>
        <taxon>Veillonellales</taxon>
        <taxon>Veillonellaceae</taxon>
        <taxon>Veillonella</taxon>
    </lineage>
</organism>
<accession>A0A480B7D9</accession>